<evidence type="ECO:0000256" key="4">
    <source>
        <dbReference type="RuleBase" id="RU000461"/>
    </source>
</evidence>
<keyword evidence="4" id="KW-0479">Metal-binding</keyword>
<accession>A0ABT9Y0U4</accession>
<evidence type="ECO:0000256" key="1">
    <source>
        <dbReference type="ARBA" id="ARBA00010617"/>
    </source>
</evidence>
<reference evidence="5 6" key="1">
    <citation type="submission" date="2023-07" db="EMBL/GenBank/DDBJ databases">
        <title>Genomic Encyclopedia of Type Strains, Phase IV (KMG-IV): sequencing the most valuable type-strain genomes for metagenomic binning, comparative biology and taxonomic classification.</title>
        <authorList>
            <person name="Goeker M."/>
        </authorList>
    </citation>
    <scope>NUCLEOTIDE SEQUENCE [LARGE SCALE GENOMIC DNA]</scope>
    <source>
        <strain evidence="5 6">DSM 27594</strain>
    </source>
</reference>
<dbReference type="PRINTS" id="PR00359">
    <property type="entry name" value="BP450"/>
</dbReference>
<comment type="caution">
    <text evidence="5">The sequence shown here is derived from an EMBL/GenBank/DDBJ whole genome shotgun (WGS) entry which is preliminary data.</text>
</comment>
<dbReference type="RefSeq" id="WP_307412159.1">
    <property type="nucleotide sequence ID" value="NZ_JAUSTW010000008.1"/>
</dbReference>
<dbReference type="Gene3D" id="1.10.630.10">
    <property type="entry name" value="Cytochrome P450"/>
    <property type="match status" value="1"/>
</dbReference>
<protein>
    <submittedName>
        <fullName evidence="5">Cytochrome P450</fullName>
    </submittedName>
</protein>
<gene>
    <name evidence="5" type="ORF">J2S10_004341</name>
</gene>
<evidence type="ECO:0000313" key="6">
    <source>
        <dbReference type="Proteomes" id="UP001224122"/>
    </source>
</evidence>
<dbReference type="EMBL" id="JAUSTW010000008">
    <property type="protein sequence ID" value="MDQ0201135.1"/>
    <property type="molecule type" value="Genomic_DNA"/>
</dbReference>
<dbReference type="SUPFAM" id="SSF48264">
    <property type="entry name" value="Cytochrome P450"/>
    <property type="match status" value="1"/>
</dbReference>
<keyword evidence="2 4" id="KW-0349">Heme</keyword>
<keyword evidence="6" id="KW-1185">Reference proteome</keyword>
<dbReference type="PROSITE" id="PS00086">
    <property type="entry name" value="CYTOCHROME_P450"/>
    <property type="match status" value="1"/>
</dbReference>
<dbReference type="PRINTS" id="PR00385">
    <property type="entry name" value="P450"/>
</dbReference>
<dbReference type="InterPro" id="IPR002397">
    <property type="entry name" value="Cyt_P450_B"/>
</dbReference>
<name>A0ABT9Y0U4_9BACI</name>
<proteinExistence type="inferred from homology"/>
<evidence type="ECO:0000256" key="2">
    <source>
        <dbReference type="ARBA" id="ARBA00022617"/>
    </source>
</evidence>
<sequence>MMEEQQMSYGLLVRPRGLDETNSPYDWYKKMRKNSPVSFDPERNCWDIFCYEDVQMVLQNYKQFSSKRNGSVSTLLDLDPPTHRRYRNIVSQAFTPRAIQELAPRIQALTHELLASLQGKSKIDIVADIAYPLPVIVISEMLGVPSQHRDIFKKWSNIFVSGTRTLSPNVMNKLFAKQGKAILDLQTYFQQIIAKRRFDPKNDIVSTLITAEVDGEKLSIEELLSFCFLLLVAGIETTTNLITNTMLTLFGHPDILKQLYRDNSLIPAAIEEALRYRSPVHSMNRFVTEDMNLKGMELKKGQEVMAWIGSANRDENVFDNPDVFDINRSPNNYLSFGTGVHFCLGSQLAKLEAKICITEMLKALPDMKLDTTKKLSMIPSAFVYGFKELPVSVGLE</sequence>
<evidence type="ECO:0000313" key="5">
    <source>
        <dbReference type="EMBL" id="MDQ0201135.1"/>
    </source>
</evidence>
<comment type="similarity">
    <text evidence="1 4">Belongs to the cytochrome P450 family.</text>
</comment>
<dbReference type="PANTHER" id="PTHR46696">
    <property type="entry name" value="P450, PUTATIVE (EUROFUNG)-RELATED"/>
    <property type="match status" value="1"/>
</dbReference>
<dbReference type="CDD" id="cd11032">
    <property type="entry name" value="P450_EryK-like"/>
    <property type="match status" value="1"/>
</dbReference>
<evidence type="ECO:0000256" key="3">
    <source>
        <dbReference type="ARBA" id="ARBA00023033"/>
    </source>
</evidence>
<dbReference type="InterPro" id="IPR001128">
    <property type="entry name" value="Cyt_P450"/>
</dbReference>
<dbReference type="PANTHER" id="PTHR46696:SF1">
    <property type="entry name" value="CYTOCHROME P450 YJIB-RELATED"/>
    <property type="match status" value="1"/>
</dbReference>
<keyword evidence="4" id="KW-0408">Iron</keyword>
<dbReference type="Pfam" id="PF00067">
    <property type="entry name" value="p450"/>
    <property type="match status" value="1"/>
</dbReference>
<keyword evidence="3 4" id="KW-0503">Monooxygenase</keyword>
<organism evidence="5 6">
    <name type="scientific">Neobacillus ginsengisoli</name>
    <dbReference type="NCBI Taxonomy" id="904295"/>
    <lineage>
        <taxon>Bacteria</taxon>
        <taxon>Bacillati</taxon>
        <taxon>Bacillota</taxon>
        <taxon>Bacilli</taxon>
        <taxon>Bacillales</taxon>
        <taxon>Bacillaceae</taxon>
        <taxon>Neobacillus</taxon>
    </lineage>
</organism>
<keyword evidence="4" id="KW-0560">Oxidoreductase</keyword>
<dbReference type="Proteomes" id="UP001224122">
    <property type="component" value="Unassembled WGS sequence"/>
</dbReference>
<dbReference type="InterPro" id="IPR017972">
    <property type="entry name" value="Cyt_P450_CS"/>
</dbReference>
<dbReference type="InterPro" id="IPR036396">
    <property type="entry name" value="Cyt_P450_sf"/>
</dbReference>